<feature type="transmembrane region" description="Helical" evidence="1">
    <location>
        <begin position="239"/>
        <end position="257"/>
    </location>
</feature>
<feature type="transmembrane region" description="Helical" evidence="1">
    <location>
        <begin position="182"/>
        <end position="201"/>
    </location>
</feature>
<feature type="transmembrane region" description="Helical" evidence="1">
    <location>
        <begin position="66"/>
        <end position="85"/>
    </location>
</feature>
<gene>
    <name evidence="3" type="ORF">EI77_00918</name>
</gene>
<accession>A0A4R7STM6</accession>
<keyword evidence="4" id="KW-1185">Reference proteome</keyword>
<keyword evidence="1" id="KW-1133">Transmembrane helix</keyword>
<feature type="domain" description="Cytochrome c assembly protein" evidence="2">
    <location>
        <begin position="67"/>
        <end position="256"/>
    </location>
</feature>
<dbReference type="GO" id="GO:0020037">
    <property type="term" value="F:heme binding"/>
    <property type="evidence" value="ECO:0007669"/>
    <property type="project" value="InterPro"/>
</dbReference>
<dbReference type="PANTHER" id="PTHR38034:SF1">
    <property type="entry name" value="INNER MEMBRANE PROTEIN YPJD"/>
    <property type="match status" value="1"/>
</dbReference>
<name>A0A4R7STM6_9BACT</name>
<dbReference type="RefSeq" id="WP_133793544.1">
    <property type="nucleotide sequence ID" value="NZ_SOCA01000001.1"/>
</dbReference>
<sequence>MTTDRLALALSTFAFLAAVVPALACLKSGDWRRGPTQVIAMTVGFLLQTAAIYLRGQVVGQCPMKSVSDILVFIAWSIVLLYFLVGTTYRVSLLGMFTAPLVVAMHALAFLLPGAFPDYPAKAKIDAWVELHAALALIAYAAFALACITGVMYLLQERFLKKHLIGGLFYQLPPIQGLAKAIQRQLLLGLILLSASLAITFKLDTPITNPKLIFAWGVWGLYAVMGFITWRHTLSPRQTAWLAAVGFVIPFISLWLVT</sequence>
<evidence type="ECO:0000256" key="1">
    <source>
        <dbReference type="SAM" id="Phobius"/>
    </source>
</evidence>
<evidence type="ECO:0000259" key="2">
    <source>
        <dbReference type="Pfam" id="PF01578"/>
    </source>
</evidence>
<evidence type="ECO:0000313" key="3">
    <source>
        <dbReference type="EMBL" id="TDU81608.1"/>
    </source>
</evidence>
<comment type="caution">
    <text evidence="3">The sequence shown here is derived from an EMBL/GenBank/DDBJ whole genome shotgun (WGS) entry which is preliminary data.</text>
</comment>
<organism evidence="3 4">
    <name type="scientific">Prosthecobacter fusiformis</name>
    <dbReference type="NCBI Taxonomy" id="48464"/>
    <lineage>
        <taxon>Bacteria</taxon>
        <taxon>Pseudomonadati</taxon>
        <taxon>Verrucomicrobiota</taxon>
        <taxon>Verrucomicrobiia</taxon>
        <taxon>Verrucomicrobiales</taxon>
        <taxon>Verrucomicrobiaceae</taxon>
        <taxon>Prosthecobacter</taxon>
    </lineage>
</organism>
<protein>
    <submittedName>
        <fullName evidence="3">ABC-type uncharacterized transport system permease subunit</fullName>
    </submittedName>
</protein>
<dbReference type="Pfam" id="PF01578">
    <property type="entry name" value="Cytochrom_C_asm"/>
    <property type="match status" value="1"/>
</dbReference>
<reference evidence="3 4" key="1">
    <citation type="submission" date="2019-03" db="EMBL/GenBank/DDBJ databases">
        <title>Genomic Encyclopedia of Archaeal and Bacterial Type Strains, Phase II (KMG-II): from individual species to whole genera.</title>
        <authorList>
            <person name="Goeker M."/>
        </authorList>
    </citation>
    <scope>NUCLEOTIDE SEQUENCE [LARGE SCALE GENOMIC DNA]</scope>
    <source>
        <strain evidence="3 4">ATCC 25309</strain>
    </source>
</reference>
<feature type="transmembrane region" description="Helical" evidence="1">
    <location>
        <begin position="133"/>
        <end position="155"/>
    </location>
</feature>
<proteinExistence type="predicted"/>
<evidence type="ECO:0000313" key="4">
    <source>
        <dbReference type="Proteomes" id="UP000295662"/>
    </source>
</evidence>
<dbReference type="InterPro" id="IPR052372">
    <property type="entry name" value="YpjD/HemX"/>
</dbReference>
<dbReference type="PANTHER" id="PTHR38034">
    <property type="entry name" value="INNER MEMBRANE PROTEIN YPJD"/>
    <property type="match status" value="1"/>
</dbReference>
<dbReference type="InterPro" id="IPR002541">
    <property type="entry name" value="Cyt_c_assembly"/>
</dbReference>
<feature type="transmembrane region" description="Helical" evidence="1">
    <location>
        <begin position="213"/>
        <end position="233"/>
    </location>
</feature>
<dbReference type="EMBL" id="SOCA01000001">
    <property type="protein sequence ID" value="TDU81608.1"/>
    <property type="molecule type" value="Genomic_DNA"/>
</dbReference>
<keyword evidence="1" id="KW-0812">Transmembrane</keyword>
<keyword evidence="1" id="KW-0472">Membrane</keyword>
<feature type="transmembrane region" description="Helical" evidence="1">
    <location>
        <begin position="91"/>
        <end position="112"/>
    </location>
</feature>
<dbReference type="Proteomes" id="UP000295662">
    <property type="component" value="Unassembled WGS sequence"/>
</dbReference>
<dbReference type="OrthoDB" id="199532at2"/>
<dbReference type="AlphaFoldDB" id="A0A4R7STM6"/>
<dbReference type="GO" id="GO:0017004">
    <property type="term" value="P:cytochrome complex assembly"/>
    <property type="evidence" value="ECO:0007669"/>
    <property type="project" value="InterPro"/>
</dbReference>